<feature type="compositionally biased region" description="Basic and acidic residues" evidence="1">
    <location>
        <begin position="189"/>
        <end position="202"/>
    </location>
</feature>
<keyword evidence="2" id="KW-0812">Transmembrane</keyword>
<organism evidence="3 4">
    <name type="scientific">Wolfiporia cocos (strain MD-104)</name>
    <name type="common">Brown rot fungus</name>
    <dbReference type="NCBI Taxonomy" id="742152"/>
    <lineage>
        <taxon>Eukaryota</taxon>
        <taxon>Fungi</taxon>
        <taxon>Dikarya</taxon>
        <taxon>Basidiomycota</taxon>
        <taxon>Agaricomycotina</taxon>
        <taxon>Agaricomycetes</taxon>
        <taxon>Polyporales</taxon>
        <taxon>Phaeolaceae</taxon>
        <taxon>Wolfiporia</taxon>
    </lineage>
</organism>
<proteinExistence type="predicted"/>
<protein>
    <submittedName>
        <fullName evidence="3">Uncharacterized protein</fullName>
    </submittedName>
</protein>
<dbReference type="EMBL" id="KB468146">
    <property type="protein sequence ID" value="PCH43893.1"/>
    <property type="molecule type" value="Genomic_DNA"/>
</dbReference>
<keyword evidence="4" id="KW-1185">Reference proteome</keyword>
<dbReference type="OMA" id="TGWMIRT"/>
<evidence type="ECO:0000256" key="2">
    <source>
        <dbReference type="SAM" id="Phobius"/>
    </source>
</evidence>
<sequence>MNLIYSLLHAVKTLVSSDPSNLDTQKILPPIITLLAAYLALLSFYRTASWAIRTTLWFAKWGAILSVITAGTGWYLGNMHANGENGVGGLLNGVLPAAGGMLLNVLNGQDQDAAGSLGSTRARSPRPKAWESWDKHQEWQYHDNARDEDHGAEGDLQQVFREVIGVVGRTVNEGSWWEAAKGAVDEISRGRQGRETRAERRAQAKAGAR</sequence>
<evidence type="ECO:0000256" key="1">
    <source>
        <dbReference type="SAM" id="MobiDB-lite"/>
    </source>
</evidence>
<evidence type="ECO:0000313" key="4">
    <source>
        <dbReference type="Proteomes" id="UP000218811"/>
    </source>
</evidence>
<feature type="transmembrane region" description="Helical" evidence="2">
    <location>
        <begin position="57"/>
        <end position="77"/>
    </location>
</feature>
<dbReference type="Proteomes" id="UP000218811">
    <property type="component" value="Unassembled WGS sequence"/>
</dbReference>
<dbReference type="OrthoDB" id="2502792at2759"/>
<keyword evidence="2" id="KW-1133">Transmembrane helix</keyword>
<keyword evidence="2" id="KW-0472">Membrane</keyword>
<feature type="region of interest" description="Disordered" evidence="1">
    <location>
        <begin position="189"/>
        <end position="209"/>
    </location>
</feature>
<name>A0A2H3JVA1_WOLCO</name>
<dbReference type="AlphaFoldDB" id="A0A2H3JVA1"/>
<gene>
    <name evidence="3" type="ORF">WOLCODRAFT_122810</name>
</gene>
<feature type="transmembrane region" description="Helical" evidence="2">
    <location>
        <begin position="89"/>
        <end position="106"/>
    </location>
</feature>
<feature type="region of interest" description="Disordered" evidence="1">
    <location>
        <begin position="114"/>
        <end position="134"/>
    </location>
</feature>
<reference evidence="3 4" key="1">
    <citation type="journal article" date="2012" name="Science">
        <title>The Paleozoic origin of enzymatic lignin decomposition reconstructed from 31 fungal genomes.</title>
        <authorList>
            <person name="Floudas D."/>
            <person name="Binder M."/>
            <person name="Riley R."/>
            <person name="Barry K."/>
            <person name="Blanchette R.A."/>
            <person name="Henrissat B."/>
            <person name="Martinez A.T."/>
            <person name="Otillar R."/>
            <person name="Spatafora J.W."/>
            <person name="Yadav J.S."/>
            <person name="Aerts A."/>
            <person name="Benoit I."/>
            <person name="Boyd A."/>
            <person name="Carlson A."/>
            <person name="Copeland A."/>
            <person name="Coutinho P.M."/>
            <person name="de Vries R.P."/>
            <person name="Ferreira P."/>
            <person name="Findley K."/>
            <person name="Foster B."/>
            <person name="Gaskell J."/>
            <person name="Glotzer D."/>
            <person name="Gorecki P."/>
            <person name="Heitman J."/>
            <person name="Hesse C."/>
            <person name="Hori C."/>
            <person name="Igarashi K."/>
            <person name="Jurgens J.A."/>
            <person name="Kallen N."/>
            <person name="Kersten P."/>
            <person name="Kohler A."/>
            <person name="Kuees U."/>
            <person name="Kumar T.K.A."/>
            <person name="Kuo A."/>
            <person name="LaButti K."/>
            <person name="Larrondo L.F."/>
            <person name="Lindquist E."/>
            <person name="Ling A."/>
            <person name="Lombard V."/>
            <person name="Lucas S."/>
            <person name="Lundell T."/>
            <person name="Martin R."/>
            <person name="McLaughlin D.J."/>
            <person name="Morgenstern I."/>
            <person name="Morin E."/>
            <person name="Murat C."/>
            <person name="Nagy L.G."/>
            <person name="Nolan M."/>
            <person name="Ohm R.A."/>
            <person name="Patyshakuliyeva A."/>
            <person name="Rokas A."/>
            <person name="Ruiz-Duenas F.J."/>
            <person name="Sabat G."/>
            <person name="Salamov A."/>
            <person name="Samejima M."/>
            <person name="Schmutz J."/>
            <person name="Slot J.C."/>
            <person name="St John F."/>
            <person name="Stenlid J."/>
            <person name="Sun H."/>
            <person name="Sun S."/>
            <person name="Syed K."/>
            <person name="Tsang A."/>
            <person name="Wiebenga A."/>
            <person name="Young D."/>
            <person name="Pisabarro A."/>
            <person name="Eastwood D.C."/>
            <person name="Martin F."/>
            <person name="Cullen D."/>
            <person name="Grigoriev I.V."/>
            <person name="Hibbett D.S."/>
        </authorList>
    </citation>
    <scope>NUCLEOTIDE SEQUENCE [LARGE SCALE GENOMIC DNA]</scope>
    <source>
        <strain evidence="3 4">MD-104</strain>
    </source>
</reference>
<evidence type="ECO:0000313" key="3">
    <source>
        <dbReference type="EMBL" id="PCH43893.1"/>
    </source>
</evidence>
<accession>A0A2H3JVA1</accession>
<feature type="transmembrane region" description="Helical" evidence="2">
    <location>
        <begin position="27"/>
        <end position="45"/>
    </location>
</feature>